<sequence>MIPPNKDLGDSRQVSARDRWVQRQVEEAMKHLPSNLEVVPSPLLLEEIELAPAGTGSGRGVVDLFTFLSREAEKTLRHSAGLSVPQSAFDGSRLAIPCPGTDPLRRCSSSPPLHTAVKPSPSSRRKKRRRGAPSCGSAGEEVVSLAADVGAATSKPASSSATTLSPRLSAPPVRCSEATPDELEQRLRFYARQIKSFRKTSLLYSSTELIEKIKQMEEDYETAVRQFYCRPPSPTPSHRRAAAAQPMSCLQRAAAAQSTSCLQSGDAAEQATPGLQGAAEKLTPSLQSASAAAAEQSTSGFLIAAAAAQFTSCLRTPAVVEQSTPGLQQSTPGLQLAAEFLEGPVGGLPPRPGPEQLLVFLWGVLAELMPDAQHDTHQPDTPQPGTPQPVMKPDPKGRRKRGVSAEVTEGLDNASAPAHITEGLGNASASAHATEGLGDASASAHATEGPGDASASANATEGLGNASASAHATEGLGDASASVHATESFVLALAPEPRDEGFEEEAPPDPVSGEFKEQLVLVLVSKGSPDSVPVSGGPVGSVPVSEGSPDSTPDYEAPGSQPVYEAPGSQPVYEAPGSQPVNEAPGSKPPEFLGGPLCSMVGLLICRTEGPLLCSVSLLTSLQVPAAGHPGLYVSADLQVFAAVAG</sequence>
<dbReference type="AlphaFoldDB" id="A0AAV9QZ55"/>
<organism evidence="2 3">
    <name type="scientific">Crenichthys baileyi</name>
    <name type="common">White River springfish</name>
    <dbReference type="NCBI Taxonomy" id="28760"/>
    <lineage>
        <taxon>Eukaryota</taxon>
        <taxon>Metazoa</taxon>
        <taxon>Chordata</taxon>
        <taxon>Craniata</taxon>
        <taxon>Vertebrata</taxon>
        <taxon>Euteleostomi</taxon>
        <taxon>Actinopterygii</taxon>
        <taxon>Neopterygii</taxon>
        <taxon>Teleostei</taxon>
        <taxon>Neoteleostei</taxon>
        <taxon>Acanthomorphata</taxon>
        <taxon>Ovalentaria</taxon>
        <taxon>Atherinomorphae</taxon>
        <taxon>Cyprinodontiformes</taxon>
        <taxon>Goodeidae</taxon>
        <taxon>Crenichthys</taxon>
    </lineage>
</organism>
<feature type="region of interest" description="Disordered" evidence="1">
    <location>
        <begin position="434"/>
        <end position="471"/>
    </location>
</feature>
<dbReference type="EMBL" id="JAHHUM010002658">
    <property type="protein sequence ID" value="KAK5601650.1"/>
    <property type="molecule type" value="Genomic_DNA"/>
</dbReference>
<protein>
    <submittedName>
        <fullName evidence="2">Uncharacterized protein</fullName>
    </submittedName>
</protein>
<feature type="region of interest" description="Disordered" evidence="1">
    <location>
        <begin position="529"/>
        <end position="588"/>
    </location>
</feature>
<evidence type="ECO:0000256" key="1">
    <source>
        <dbReference type="SAM" id="MobiDB-lite"/>
    </source>
</evidence>
<reference evidence="2 3" key="1">
    <citation type="submission" date="2021-06" db="EMBL/GenBank/DDBJ databases">
        <authorList>
            <person name="Palmer J.M."/>
        </authorList>
    </citation>
    <scope>NUCLEOTIDE SEQUENCE [LARGE SCALE GENOMIC DNA]</scope>
    <source>
        <strain evidence="2 3">MEX-2019</strain>
        <tissue evidence="2">Muscle</tissue>
    </source>
</reference>
<keyword evidence="3" id="KW-1185">Reference proteome</keyword>
<comment type="caution">
    <text evidence="2">The sequence shown here is derived from an EMBL/GenBank/DDBJ whole genome shotgun (WGS) entry which is preliminary data.</text>
</comment>
<gene>
    <name evidence="2" type="ORF">CRENBAI_022692</name>
</gene>
<evidence type="ECO:0000313" key="2">
    <source>
        <dbReference type="EMBL" id="KAK5601650.1"/>
    </source>
</evidence>
<feature type="region of interest" description="Disordered" evidence="1">
    <location>
        <begin position="373"/>
        <end position="419"/>
    </location>
</feature>
<feature type="region of interest" description="Disordered" evidence="1">
    <location>
        <begin position="100"/>
        <end position="139"/>
    </location>
</feature>
<evidence type="ECO:0000313" key="3">
    <source>
        <dbReference type="Proteomes" id="UP001311232"/>
    </source>
</evidence>
<accession>A0AAV9QZ55</accession>
<feature type="compositionally biased region" description="Pro residues" evidence="1">
    <location>
        <begin position="381"/>
        <end position="392"/>
    </location>
</feature>
<feature type="compositionally biased region" description="Low complexity" evidence="1">
    <location>
        <begin position="153"/>
        <end position="170"/>
    </location>
</feature>
<name>A0AAV9QZ55_9TELE</name>
<feature type="compositionally biased region" description="Low complexity" evidence="1">
    <location>
        <begin position="529"/>
        <end position="551"/>
    </location>
</feature>
<dbReference type="Proteomes" id="UP001311232">
    <property type="component" value="Unassembled WGS sequence"/>
</dbReference>
<proteinExistence type="predicted"/>
<feature type="region of interest" description="Disordered" evidence="1">
    <location>
        <begin position="153"/>
        <end position="177"/>
    </location>
</feature>